<comment type="caution">
    <text evidence="3">The sequence shown here is derived from an EMBL/GenBank/DDBJ whole genome shotgun (WGS) entry which is preliminary data.</text>
</comment>
<gene>
    <name evidence="3" type="ORF">GCM10022222_08520</name>
</gene>
<proteinExistence type="predicted"/>
<dbReference type="Gene3D" id="3.20.20.140">
    <property type="entry name" value="Metal-dependent hydrolases"/>
    <property type="match status" value="1"/>
</dbReference>
<dbReference type="InterPro" id="IPR032465">
    <property type="entry name" value="ACMSD"/>
</dbReference>
<organism evidence="3 4">
    <name type="scientific">Amycolatopsis ultiminotia</name>
    <dbReference type="NCBI Taxonomy" id="543629"/>
    <lineage>
        <taxon>Bacteria</taxon>
        <taxon>Bacillati</taxon>
        <taxon>Actinomycetota</taxon>
        <taxon>Actinomycetes</taxon>
        <taxon>Pseudonocardiales</taxon>
        <taxon>Pseudonocardiaceae</taxon>
        <taxon>Amycolatopsis</taxon>
    </lineage>
</organism>
<reference evidence="4" key="1">
    <citation type="journal article" date="2019" name="Int. J. Syst. Evol. Microbiol.">
        <title>The Global Catalogue of Microorganisms (GCM) 10K type strain sequencing project: providing services to taxonomists for standard genome sequencing and annotation.</title>
        <authorList>
            <consortium name="The Broad Institute Genomics Platform"/>
            <consortium name="The Broad Institute Genome Sequencing Center for Infectious Disease"/>
            <person name="Wu L."/>
            <person name="Ma J."/>
        </authorList>
    </citation>
    <scope>NUCLEOTIDE SEQUENCE [LARGE SCALE GENOMIC DNA]</scope>
    <source>
        <strain evidence="4">JCM 16898</strain>
    </source>
</reference>
<dbReference type="PANTHER" id="PTHR21240:SF28">
    <property type="entry name" value="ISO-OROTATE DECARBOXYLASE (EUROFUNG)"/>
    <property type="match status" value="1"/>
</dbReference>
<dbReference type="PANTHER" id="PTHR21240">
    <property type="entry name" value="2-AMINO-3-CARBOXYLMUCONATE-6-SEMIALDEHYDE DECARBOXYLASE"/>
    <property type="match status" value="1"/>
</dbReference>
<dbReference type="InterPro" id="IPR032466">
    <property type="entry name" value="Metal_Hydrolase"/>
</dbReference>
<dbReference type="Pfam" id="PF04909">
    <property type="entry name" value="Amidohydro_2"/>
    <property type="match status" value="1"/>
</dbReference>
<evidence type="ECO:0000259" key="2">
    <source>
        <dbReference type="Pfam" id="PF04909"/>
    </source>
</evidence>
<accession>A0ABP6V3A7</accession>
<evidence type="ECO:0000313" key="3">
    <source>
        <dbReference type="EMBL" id="GAA3527827.1"/>
    </source>
</evidence>
<feature type="domain" description="Amidohydrolase-related" evidence="2">
    <location>
        <begin position="5"/>
        <end position="324"/>
    </location>
</feature>
<keyword evidence="1" id="KW-0456">Lyase</keyword>
<evidence type="ECO:0000313" key="4">
    <source>
        <dbReference type="Proteomes" id="UP001500689"/>
    </source>
</evidence>
<dbReference type="SUPFAM" id="SSF51556">
    <property type="entry name" value="Metallo-dependent hydrolases"/>
    <property type="match status" value="1"/>
</dbReference>
<dbReference type="EMBL" id="BAAAZN010000001">
    <property type="protein sequence ID" value="GAA3527827.1"/>
    <property type="molecule type" value="Genomic_DNA"/>
</dbReference>
<sequence length="326" mass="35570">MRVVDSHFHWFPRSHFETMAARSSFPRTERVGDGYRYRYHDGRGVIPLPAVWFDLDLGLETAQAATGPDTTVVCTTGVLAGMLDQMPAAEALDEAHAYNEEIAKAQRAHPGRFFGTAAVPLQDTAAALAVLDHAVRSLNLRGVNLPSTVGAEPVDQERLEPFYARVAELGVPLIVHPTDLAFNEVLTGYADGLQRSLGRLLDSSVTVLRLIFSGVMERHPSLRIVQTHAGGLLPYQAGRIDKNARVEGLPAPPSHYLRQIFVDTVAPQALTIRTALEYYGEDNVLYGTDHPCWSPRAANAVLDEANLGEDVRAKISANAASVFPLE</sequence>
<dbReference type="Proteomes" id="UP001500689">
    <property type="component" value="Unassembled WGS sequence"/>
</dbReference>
<protein>
    <submittedName>
        <fullName evidence="3">Amidohydrolase family protein</fullName>
    </submittedName>
</protein>
<dbReference type="RefSeq" id="WP_344855432.1">
    <property type="nucleotide sequence ID" value="NZ_BAAAZN010000001.1"/>
</dbReference>
<dbReference type="InterPro" id="IPR006680">
    <property type="entry name" value="Amidohydro-rel"/>
</dbReference>
<evidence type="ECO:0000256" key="1">
    <source>
        <dbReference type="ARBA" id="ARBA00023239"/>
    </source>
</evidence>
<name>A0ABP6V3A7_9PSEU</name>
<keyword evidence="4" id="KW-1185">Reference proteome</keyword>